<dbReference type="PANTHER" id="PTHR31299:SF0">
    <property type="entry name" value="ESTERASE, PUTATIVE (AFU_ORTHOLOGUE AFUA_1G05850)-RELATED"/>
    <property type="match status" value="1"/>
</dbReference>
<keyword evidence="4" id="KW-1185">Reference proteome</keyword>
<dbReference type="GO" id="GO:0046677">
    <property type="term" value="P:response to antibiotic"/>
    <property type="evidence" value="ECO:0007669"/>
    <property type="project" value="InterPro"/>
</dbReference>
<proteinExistence type="predicted"/>
<dbReference type="CDD" id="cd14728">
    <property type="entry name" value="Ere-like"/>
    <property type="match status" value="1"/>
</dbReference>
<name>A0A7W8KAR0_9DEIO</name>
<dbReference type="RefSeq" id="WP_184108748.1">
    <property type="nucleotide sequence ID" value="NZ_BNAJ01000001.1"/>
</dbReference>
<dbReference type="Gene3D" id="3.30.1870.10">
    <property type="entry name" value="EreA-like, domain 2"/>
    <property type="match status" value="1"/>
</dbReference>
<dbReference type="Proteomes" id="UP000539473">
    <property type="component" value="Unassembled WGS sequence"/>
</dbReference>
<dbReference type="PANTHER" id="PTHR31299">
    <property type="entry name" value="ESTERASE, PUTATIVE (AFU_ORTHOLOGUE AFUA_1G05850)-RELATED"/>
    <property type="match status" value="1"/>
</dbReference>
<evidence type="ECO:0000313" key="2">
    <source>
        <dbReference type="EMBL" id="MBB5374636.1"/>
    </source>
</evidence>
<reference evidence="1" key="1">
    <citation type="journal article" date="2014" name="Int. J. Syst. Evol. Microbiol.">
        <title>Complete genome of a new Firmicutes species belonging to the dominant human colonic microbiota ('Ruminococcus bicirculans') reveals two chromosomes and a selective capacity to utilize plant glucans.</title>
        <authorList>
            <consortium name="NISC Comparative Sequencing Program"/>
            <person name="Wegmann U."/>
            <person name="Louis P."/>
            <person name="Goesmann A."/>
            <person name="Henrissat B."/>
            <person name="Duncan S.H."/>
            <person name="Flint H.J."/>
        </authorList>
    </citation>
    <scope>NUCLEOTIDE SEQUENCE</scope>
    <source>
        <strain evidence="1">CGMCC 1.18437</strain>
    </source>
</reference>
<dbReference type="SUPFAM" id="SSF159501">
    <property type="entry name" value="EreA/ChaN-like"/>
    <property type="match status" value="1"/>
</dbReference>
<reference evidence="1" key="4">
    <citation type="submission" date="2024-05" db="EMBL/GenBank/DDBJ databases">
        <authorList>
            <person name="Sun Q."/>
            <person name="Zhou Y."/>
        </authorList>
    </citation>
    <scope>NUCLEOTIDE SEQUENCE</scope>
    <source>
        <strain evidence="1">CGMCC 1.18437</strain>
    </source>
</reference>
<evidence type="ECO:0000313" key="1">
    <source>
        <dbReference type="EMBL" id="GHF34840.1"/>
    </source>
</evidence>
<dbReference type="Gene3D" id="3.40.1660.10">
    <property type="entry name" value="EreA-like (biosynthetic domain)"/>
    <property type="match status" value="1"/>
</dbReference>
<dbReference type="EMBL" id="BNAJ01000001">
    <property type="protein sequence ID" value="GHF34840.1"/>
    <property type="molecule type" value="Genomic_DNA"/>
</dbReference>
<organism evidence="2 3">
    <name type="scientific">Deinococcus metalli</name>
    <dbReference type="NCBI Taxonomy" id="1141878"/>
    <lineage>
        <taxon>Bacteria</taxon>
        <taxon>Thermotogati</taxon>
        <taxon>Deinococcota</taxon>
        <taxon>Deinococci</taxon>
        <taxon>Deinococcales</taxon>
        <taxon>Deinococcaceae</taxon>
        <taxon>Deinococcus</taxon>
    </lineage>
</organism>
<sequence length="404" mass="43945">MPNHTPPGWPLDDPSAALHTFLTTLPGPPRLLGLGEPSHAIDAVPAWALRLLRPLVEEHGFRSVAVESDAVAGLRVNAHVTAGEGGVNDVLLTGFSHGFGARPAYRDLVTWLRNFNAPRQAADHVRFYGVDASTETMWASSPRTSLLALHAFLGAHLSELPADAATIEELCGEDTRWTNRAAAMDAAQSVGADDRARTLRWLADELLTLLEAERARLSAHPDALWHAHLHARTAQGLLRYHAVMADPTPRRVARMLTLRDAVMADHLVAVAERERPRGPTLILAHNQHLHRHLNHWRFGPEVLEWSPAGLRLTERLGDQYAVIATAVGEGEGLPPPLPGTVEGWLAAQSGAPRLYATRDLLRTMPDGLTRRADTAGNHAYSPLRPEHLGATDGLLVLPRAGFSP</sequence>
<evidence type="ECO:0000313" key="3">
    <source>
        <dbReference type="Proteomes" id="UP000539473"/>
    </source>
</evidence>
<dbReference type="InterPro" id="IPR007815">
    <property type="entry name" value="Emycin_Estase"/>
</dbReference>
<comment type="caution">
    <text evidence="2">The sequence shown here is derived from an EMBL/GenBank/DDBJ whole genome shotgun (WGS) entry which is preliminary data.</text>
</comment>
<dbReference type="InterPro" id="IPR052036">
    <property type="entry name" value="Hydrolase/PRTase-associated"/>
</dbReference>
<dbReference type="EMBL" id="JACHFK010000001">
    <property type="protein sequence ID" value="MBB5374636.1"/>
    <property type="molecule type" value="Genomic_DNA"/>
</dbReference>
<evidence type="ECO:0000313" key="4">
    <source>
        <dbReference type="Proteomes" id="UP000619376"/>
    </source>
</evidence>
<gene>
    <name evidence="1" type="ORF">GCM10017781_09610</name>
    <name evidence="2" type="ORF">HNQ07_000080</name>
</gene>
<dbReference type="Pfam" id="PF05139">
    <property type="entry name" value="Erythro_esteras"/>
    <property type="match status" value="1"/>
</dbReference>
<reference evidence="4" key="2">
    <citation type="journal article" date="2019" name="Int. J. Syst. Evol. Microbiol.">
        <title>The Global Catalogue of Microorganisms (GCM) 10K type strain sequencing project: providing services to taxonomists for standard genome sequencing and annotation.</title>
        <authorList>
            <consortium name="The Broad Institute Genomics Platform"/>
            <consortium name="The Broad Institute Genome Sequencing Center for Infectious Disease"/>
            <person name="Wu L."/>
            <person name="Ma J."/>
        </authorList>
    </citation>
    <scope>NUCLEOTIDE SEQUENCE [LARGE SCALE GENOMIC DNA]</scope>
    <source>
        <strain evidence="4">CGMCC 1.18437</strain>
    </source>
</reference>
<reference evidence="2 3" key="3">
    <citation type="submission" date="2020-08" db="EMBL/GenBank/DDBJ databases">
        <title>Genomic Encyclopedia of Type Strains, Phase IV (KMG-IV): sequencing the most valuable type-strain genomes for metagenomic binning, comparative biology and taxonomic classification.</title>
        <authorList>
            <person name="Goeker M."/>
        </authorList>
    </citation>
    <scope>NUCLEOTIDE SEQUENCE [LARGE SCALE GENOMIC DNA]</scope>
    <source>
        <strain evidence="2 3">DSM 27521</strain>
    </source>
</reference>
<protein>
    <submittedName>
        <fullName evidence="1 2">Erythromycin esterase</fullName>
    </submittedName>
</protein>
<dbReference type="AlphaFoldDB" id="A0A7W8KAR0"/>
<dbReference type="Proteomes" id="UP000619376">
    <property type="component" value="Unassembled WGS sequence"/>
</dbReference>
<accession>A0A7W8KAR0</accession>